<gene>
    <name evidence="1" type="ORF">BN1049_01844</name>
</gene>
<evidence type="ECO:0000313" key="1">
    <source>
        <dbReference type="EMBL" id="CEA05014.1"/>
    </source>
</evidence>
<protein>
    <submittedName>
        <fullName evidence="1">SecC motif-containing protein</fullName>
    </submittedName>
</protein>
<dbReference type="EMBL" id="LM997413">
    <property type="protein sequence ID" value="CEA05014.1"/>
    <property type="molecule type" value="Genomic_DNA"/>
</dbReference>
<accession>A0A078MFE0</accession>
<sequence length="342" mass="38755">MKLVSDFLNEMKRNESRGRCLHFERGERCNEIISAHSIQKSNQLGEITEAGHVYRITANMSGLRDNNCQLFPKKIGWKKASTFSGFCKHHDNKLFNPIDNYPLEPNPEQVALYAYRSMCREYFIKENAATTLKNFINKSSLYAEQKKFLESSFIGHSLGFQRLQYHKRYFDAALLSKNYSEFEFLTLTSNSPWHLQLSGVLYPDFDFLGGSLQDLGDFKLPLDFITFFTAPLAQGWSFTLCWHASSNSSCVALARSLGSAVNLGKSPQDALLRFSFSCCENHAFRISWWDSLPALAKDAILSRVALMADPEAPVPSDYLANGLEGIADWEIENIFTTLTTSP</sequence>
<organism evidence="1">
    <name type="scientific">Pseudomonas saudimassiliensis</name>
    <dbReference type="NCBI Taxonomy" id="1461581"/>
    <lineage>
        <taxon>Bacteria</taxon>
        <taxon>Pseudomonadati</taxon>
        <taxon>Pseudomonadota</taxon>
        <taxon>Gammaproteobacteria</taxon>
        <taxon>Pseudomonadales</taxon>
        <taxon>Pseudomonadaceae</taxon>
        <taxon>Pseudomonas</taxon>
    </lineage>
</organism>
<dbReference type="RefSeq" id="WP_158023904.1">
    <property type="nucleotide sequence ID" value="NZ_LK391969.1"/>
</dbReference>
<dbReference type="EMBL" id="LK391969">
    <property type="protein sequence ID" value="CEF26910.1"/>
    <property type="molecule type" value="Genomic_DNA"/>
</dbReference>
<dbReference type="AlphaFoldDB" id="A0A078MFE0"/>
<dbReference type="OrthoDB" id="583051at2"/>
<name>A0A078MFE0_9PSED</name>
<dbReference type="PATRIC" id="fig|1461581.3.peg.1822"/>
<reference evidence="1" key="1">
    <citation type="submission" date="2014-07" db="EMBL/GenBank/DDBJ databases">
        <authorList>
            <person name="Urmite Genomes Urmite Genomes"/>
        </authorList>
    </citation>
    <scope>NUCLEOTIDE SEQUENCE</scope>
    <source>
        <strain evidence="1">12M76_air</strain>
    </source>
</reference>
<proteinExistence type="predicted"/>